<evidence type="ECO:0000313" key="6">
    <source>
        <dbReference type="Proteomes" id="UP000184440"/>
    </source>
</evidence>
<reference evidence="5 6" key="1">
    <citation type="submission" date="2016-11" db="EMBL/GenBank/DDBJ databases">
        <authorList>
            <person name="Jaros S."/>
            <person name="Januszkiewicz K."/>
            <person name="Wedrychowicz H."/>
        </authorList>
    </citation>
    <scope>NUCLEOTIDE SEQUENCE [LARGE SCALE GENOMIC DNA]</scope>
    <source>
        <strain evidence="5 6">DSM 46144</strain>
    </source>
</reference>
<dbReference type="PROSITE" id="PS00455">
    <property type="entry name" value="AMP_BINDING"/>
    <property type="match status" value="1"/>
</dbReference>
<evidence type="ECO:0000259" key="3">
    <source>
        <dbReference type="Pfam" id="PF00501"/>
    </source>
</evidence>
<dbReference type="SUPFAM" id="SSF56801">
    <property type="entry name" value="Acetyl-CoA synthetase-like"/>
    <property type="match status" value="1"/>
</dbReference>
<dbReference type="Gene3D" id="3.30.300.30">
    <property type="match status" value="1"/>
</dbReference>
<dbReference type="InterPro" id="IPR020845">
    <property type="entry name" value="AMP-binding_CS"/>
</dbReference>
<dbReference type="GO" id="GO:0006631">
    <property type="term" value="P:fatty acid metabolic process"/>
    <property type="evidence" value="ECO:0007669"/>
    <property type="project" value="TreeGrafter"/>
</dbReference>
<dbReference type="PANTHER" id="PTHR43201:SF5">
    <property type="entry name" value="MEDIUM-CHAIN ACYL-COA LIGASE ACSF2, MITOCHONDRIAL"/>
    <property type="match status" value="1"/>
</dbReference>
<proteinExistence type="inferred from homology"/>
<dbReference type="Gene3D" id="3.40.50.12780">
    <property type="entry name" value="N-terminal domain of ligase-like"/>
    <property type="match status" value="1"/>
</dbReference>
<feature type="domain" description="AMP-binding enzyme C-terminal" evidence="4">
    <location>
        <begin position="460"/>
        <end position="535"/>
    </location>
</feature>
<protein>
    <submittedName>
        <fullName evidence="5">Acyl-CoA synthetase (AMP-forming)/AMP-acid ligase II</fullName>
    </submittedName>
</protein>
<evidence type="ECO:0000259" key="4">
    <source>
        <dbReference type="Pfam" id="PF13193"/>
    </source>
</evidence>
<dbReference type="PANTHER" id="PTHR43201">
    <property type="entry name" value="ACYL-COA SYNTHETASE"/>
    <property type="match status" value="1"/>
</dbReference>
<dbReference type="Pfam" id="PF13193">
    <property type="entry name" value="AMP-binding_C"/>
    <property type="match status" value="1"/>
</dbReference>
<dbReference type="STRING" id="134849.SAMN05443668_112111"/>
<dbReference type="EMBL" id="FRCS01000012">
    <property type="protein sequence ID" value="SHN45559.1"/>
    <property type="molecule type" value="Genomic_DNA"/>
</dbReference>
<dbReference type="InterPro" id="IPR045851">
    <property type="entry name" value="AMP-bd_C_sf"/>
</dbReference>
<accession>A0A1M7RHC6</accession>
<dbReference type="InterPro" id="IPR042099">
    <property type="entry name" value="ANL_N_sf"/>
</dbReference>
<dbReference type="Proteomes" id="UP000184440">
    <property type="component" value="Unassembled WGS sequence"/>
</dbReference>
<dbReference type="GO" id="GO:0031956">
    <property type="term" value="F:medium-chain fatty acid-CoA ligase activity"/>
    <property type="evidence" value="ECO:0007669"/>
    <property type="project" value="TreeGrafter"/>
</dbReference>
<keyword evidence="2 5" id="KW-0436">Ligase</keyword>
<dbReference type="FunFam" id="3.30.300.30:FF:000008">
    <property type="entry name" value="2,3-dihydroxybenzoate-AMP ligase"/>
    <property type="match status" value="1"/>
</dbReference>
<evidence type="ECO:0000256" key="1">
    <source>
        <dbReference type="ARBA" id="ARBA00006432"/>
    </source>
</evidence>
<organism evidence="5 6">
    <name type="scientific">Cryptosporangium aurantiacum</name>
    <dbReference type="NCBI Taxonomy" id="134849"/>
    <lineage>
        <taxon>Bacteria</taxon>
        <taxon>Bacillati</taxon>
        <taxon>Actinomycetota</taxon>
        <taxon>Actinomycetes</taxon>
        <taxon>Cryptosporangiales</taxon>
        <taxon>Cryptosporangiaceae</taxon>
        <taxon>Cryptosporangium</taxon>
    </lineage>
</organism>
<evidence type="ECO:0000256" key="2">
    <source>
        <dbReference type="ARBA" id="ARBA00022598"/>
    </source>
</evidence>
<keyword evidence="6" id="KW-1185">Reference proteome</keyword>
<dbReference type="Pfam" id="PF00501">
    <property type="entry name" value="AMP-binding"/>
    <property type="match status" value="1"/>
</dbReference>
<dbReference type="InterPro" id="IPR025110">
    <property type="entry name" value="AMP-bd_C"/>
</dbReference>
<dbReference type="AlphaFoldDB" id="A0A1M7RHC6"/>
<gene>
    <name evidence="5" type="ORF">SAMN05443668_112111</name>
</gene>
<dbReference type="RefSeq" id="WP_073262269.1">
    <property type="nucleotide sequence ID" value="NZ_FRCS01000012.1"/>
</dbReference>
<feature type="domain" description="AMP-dependent synthetase/ligase" evidence="3">
    <location>
        <begin position="60"/>
        <end position="412"/>
    </location>
</feature>
<evidence type="ECO:0000313" key="5">
    <source>
        <dbReference type="EMBL" id="SHN45559.1"/>
    </source>
</evidence>
<dbReference type="InterPro" id="IPR000873">
    <property type="entry name" value="AMP-dep_synth/lig_dom"/>
</dbReference>
<comment type="similarity">
    <text evidence="1">Belongs to the ATP-dependent AMP-binding enzyme family.</text>
</comment>
<name>A0A1M7RHC6_9ACTN</name>
<dbReference type="OrthoDB" id="56621at2"/>
<sequence>MAAQDAVASPTGGKVAYATQLATTLIRAGVIAPGRPDRVTRQLAALRSWGLSLAGGYTSAAARDPERIALIDERRQVTFAEVRDRATRISQGLAALGVKGKSRVAVLCRNHAGLIEALVASAGRGADTVLLNTGLSATQIQTVLREQKVELLIADEEFLPLIGEPPPGVQLLLAWTDGTSPGPTTLEELVASNPGGKASPPEIVGRTIVLTSGTTGAPKGARRPPPHGLGALASILSKIPLKVRDTIAIPAPLFHTWGFAGLQVGMGLRATLVLRRRFEPESVLADIATHRAGGVFVVPIMMQRMLELPPDVRSKYDLSALRAVASSGSALIGDFALHFMDAFGDVLYNLYGSTEVSWATIATPSDLRREPRTAGQAPLGTQLAILDESGNDLPTGTPGRIFVANGMLFEGYTNGANKEVKRGFMSTGDVGHMDSTGLLFVDGRDDDMIVSGGENVFPREVENILTEAEAVREVAVVGVPDPDWGQRLAAYVVLHDGYTLDADEVRDLVKNKAARFSVPRDVHFLAELPRNATGKVVPRLLREAAS</sequence>